<dbReference type="RefSeq" id="WP_110522733.1">
    <property type="nucleotide sequence ID" value="NZ_QKOE01000001.1"/>
</dbReference>
<dbReference type="Proteomes" id="UP000248259">
    <property type="component" value="Unassembled WGS sequence"/>
</dbReference>
<evidence type="ECO:0000313" key="1">
    <source>
        <dbReference type="EMBL" id="PZA18433.1"/>
    </source>
</evidence>
<reference evidence="1 2" key="1">
    <citation type="submission" date="2018-06" db="EMBL/GenBank/DDBJ databases">
        <title>Azoarcus communis strain SWub3 genome.</title>
        <authorList>
            <person name="Zorraquino Salvo V."/>
            <person name="Toubiana D."/>
            <person name="Blumwald E."/>
        </authorList>
    </citation>
    <scope>NUCLEOTIDE SEQUENCE [LARGE SCALE GENOMIC DNA]</scope>
    <source>
        <strain evidence="1 2">SWub3</strain>
    </source>
</reference>
<dbReference type="AlphaFoldDB" id="A0A323V2V1"/>
<organism evidence="1 2">
    <name type="scientific">Parazoarcus communis SWub3 = DSM 12120</name>
    <dbReference type="NCBI Taxonomy" id="1121029"/>
    <lineage>
        <taxon>Bacteria</taxon>
        <taxon>Pseudomonadati</taxon>
        <taxon>Pseudomonadota</taxon>
        <taxon>Betaproteobacteria</taxon>
        <taxon>Rhodocyclales</taxon>
        <taxon>Zoogloeaceae</taxon>
        <taxon>Parazoarcus</taxon>
    </lineage>
</organism>
<accession>A0A323V2V1</accession>
<evidence type="ECO:0000313" key="2">
    <source>
        <dbReference type="Proteomes" id="UP000248259"/>
    </source>
</evidence>
<dbReference type="EMBL" id="QKOE01000001">
    <property type="protein sequence ID" value="PZA18433.1"/>
    <property type="molecule type" value="Genomic_DNA"/>
</dbReference>
<gene>
    <name evidence="1" type="ORF">DNK49_02575</name>
</gene>
<sequence length="204" mass="22557">MPQPSDTQNSTHLATFVIQPGLPRASRVETVNLDSGGTHPLIDIAISRFHQRIESGFRHLNGKNNLDDCDIAPLSRALADSIPVPDLSVLTELGSLRIAHFEYELHHAGHEAEDLLDAFMGPLGLPWSVTREVCWRVKGIAFQHQSVPARHALKLLWGTAHASAAHRICPAVGKVFVGSRAHGYNLFINEAYARALEYILRHRS</sequence>
<comment type="caution">
    <text evidence="1">The sequence shown here is derived from an EMBL/GenBank/DDBJ whole genome shotgun (WGS) entry which is preliminary data.</text>
</comment>
<keyword evidence="2" id="KW-1185">Reference proteome</keyword>
<name>A0A323V2V1_9RHOO</name>
<proteinExistence type="predicted"/>
<protein>
    <submittedName>
        <fullName evidence="1">Uncharacterized protein</fullName>
    </submittedName>
</protein>